<evidence type="ECO:0000313" key="2">
    <source>
        <dbReference type="EMBL" id="SHJ62438.1"/>
    </source>
</evidence>
<feature type="transmembrane region" description="Helical" evidence="1">
    <location>
        <begin position="12"/>
        <end position="30"/>
    </location>
</feature>
<gene>
    <name evidence="2" type="ORF">SAMN04488007_0914</name>
</gene>
<proteinExistence type="predicted"/>
<organism evidence="2 3">
    <name type="scientific">Maribacter aquivivus</name>
    <dbReference type="NCBI Taxonomy" id="228958"/>
    <lineage>
        <taxon>Bacteria</taxon>
        <taxon>Pseudomonadati</taxon>
        <taxon>Bacteroidota</taxon>
        <taxon>Flavobacteriia</taxon>
        <taxon>Flavobacteriales</taxon>
        <taxon>Flavobacteriaceae</taxon>
        <taxon>Maribacter</taxon>
    </lineage>
</organism>
<accession>A0A1M6KTU8</accession>
<keyword evidence="1" id="KW-1133">Transmembrane helix</keyword>
<keyword evidence="1" id="KW-0812">Transmembrane</keyword>
<dbReference type="RefSeq" id="WP_073241660.1">
    <property type="nucleotide sequence ID" value="NZ_FQZX01000001.1"/>
</dbReference>
<dbReference type="AlphaFoldDB" id="A0A1M6KTU8"/>
<reference evidence="3" key="1">
    <citation type="submission" date="2016-11" db="EMBL/GenBank/DDBJ databases">
        <authorList>
            <person name="Varghese N."/>
            <person name="Submissions S."/>
        </authorList>
    </citation>
    <scope>NUCLEOTIDE SEQUENCE [LARGE SCALE GENOMIC DNA]</scope>
    <source>
        <strain evidence="3">DSM 16478</strain>
    </source>
</reference>
<keyword evidence="1" id="KW-0472">Membrane</keyword>
<dbReference type="Proteomes" id="UP000184314">
    <property type="component" value="Unassembled WGS sequence"/>
</dbReference>
<dbReference type="OrthoDB" id="796083at2"/>
<protein>
    <submittedName>
        <fullName evidence="2">Uncharacterized protein</fullName>
    </submittedName>
</protein>
<dbReference type="EMBL" id="FQZX01000001">
    <property type="protein sequence ID" value="SHJ62438.1"/>
    <property type="molecule type" value="Genomic_DNA"/>
</dbReference>
<name>A0A1M6KTU8_9FLAO</name>
<evidence type="ECO:0000313" key="3">
    <source>
        <dbReference type="Proteomes" id="UP000184314"/>
    </source>
</evidence>
<sequence>MTGEKKESKFIKLITESALIIFSVLLALIISEWKNNYNEKVQTEKMMANLKQEIIDNQNFISSLLPYHEKVHEKLNNIIKTDSLEEKLFVDDSYFLWEVAPNGIIQGTLNDIVWSIAKTDKITNRISLKKSRILYEVYEQQAIIDFTISKIIDLITSREINSKVLLKENTILLNSLFREVSTQEKQLDYYYKNAIEILNENE</sequence>
<keyword evidence="3" id="KW-1185">Reference proteome</keyword>
<evidence type="ECO:0000256" key="1">
    <source>
        <dbReference type="SAM" id="Phobius"/>
    </source>
</evidence>